<dbReference type="RefSeq" id="WP_207324557.1">
    <property type="nucleotide sequence ID" value="NZ_CP071504.1"/>
</dbReference>
<protein>
    <submittedName>
        <fullName evidence="8">M14 family metallocarboxypeptidase</fullName>
    </submittedName>
</protein>
<dbReference type="Gene3D" id="3.40.630.10">
    <property type="entry name" value="Zn peptidases"/>
    <property type="match status" value="1"/>
</dbReference>
<evidence type="ECO:0000256" key="2">
    <source>
        <dbReference type="ARBA" id="ARBA00022723"/>
    </source>
</evidence>
<comment type="cofactor">
    <cofactor evidence="1">
        <name>Zn(2+)</name>
        <dbReference type="ChEBI" id="CHEBI:29105"/>
    </cofactor>
</comment>
<evidence type="ECO:0000256" key="4">
    <source>
        <dbReference type="ARBA" id="ARBA00022833"/>
    </source>
</evidence>
<dbReference type="AlphaFoldDB" id="A0A975AK54"/>
<dbReference type="KEGG" id="scyp:JYB88_14410"/>
<name>A0A975AK54_9GAMM</name>
<dbReference type="CDD" id="cd06231">
    <property type="entry name" value="M14_REP34-like"/>
    <property type="match status" value="1"/>
</dbReference>
<proteinExistence type="inferred from homology"/>
<reference evidence="8 9" key="1">
    <citation type="submission" date="2021-03" db="EMBL/GenBank/DDBJ databases">
        <title>Novel species identification of genus Shewanella.</title>
        <authorList>
            <person name="Liu G."/>
            <person name="Zhang Q."/>
        </authorList>
    </citation>
    <scope>NUCLEOTIDE SEQUENCE [LARGE SCALE GENOMIC DNA]</scope>
    <source>
        <strain evidence="8 9">FJAT-53726</strain>
    </source>
</reference>
<dbReference type="EMBL" id="CP071504">
    <property type="protein sequence ID" value="QSX29386.1"/>
    <property type="molecule type" value="Genomic_DNA"/>
</dbReference>
<evidence type="ECO:0000256" key="5">
    <source>
        <dbReference type="PROSITE-ProRule" id="PRU01379"/>
    </source>
</evidence>
<evidence type="ECO:0000256" key="6">
    <source>
        <dbReference type="SAM" id="MobiDB-lite"/>
    </source>
</evidence>
<evidence type="ECO:0000313" key="8">
    <source>
        <dbReference type="EMBL" id="QSX29386.1"/>
    </source>
</evidence>
<dbReference type="Proteomes" id="UP000663281">
    <property type="component" value="Chromosome"/>
</dbReference>
<dbReference type="GO" id="GO:0004181">
    <property type="term" value="F:metallocarboxypeptidase activity"/>
    <property type="evidence" value="ECO:0007669"/>
    <property type="project" value="InterPro"/>
</dbReference>
<dbReference type="GO" id="GO:0006508">
    <property type="term" value="P:proteolysis"/>
    <property type="evidence" value="ECO:0007669"/>
    <property type="project" value="InterPro"/>
</dbReference>
<keyword evidence="4" id="KW-0862">Zinc</keyword>
<accession>A0A975AK54</accession>
<dbReference type="SUPFAM" id="SSF53187">
    <property type="entry name" value="Zn-dependent exopeptidases"/>
    <property type="match status" value="1"/>
</dbReference>
<evidence type="ECO:0000259" key="7">
    <source>
        <dbReference type="PROSITE" id="PS52035"/>
    </source>
</evidence>
<feature type="active site" description="Proton donor/acceptor" evidence="5">
    <location>
        <position position="245"/>
    </location>
</feature>
<comment type="similarity">
    <text evidence="5">Belongs to the peptidase M14 family.</text>
</comment>
<dbReference type="GO" id="GO:0016788">
    <property type="term" value="F:hydrolase activity, acting on ester bonds"/>
    <property type="evidence" value="ECO:0007669"/>
    <property type="project" value="InterPro"/>
</dbReference>
<keyword evidence="2" id="KW-0479">Metal-binding</keyword>
<organism evidence="8 9">
    <name type="scientific">Shewanella cyperi</name>
    <dbReference type="NCBI Taxonomy" id="2814292"/>
    <lineage>
        <taxon>Bacteria</taxon>
        <taxon>Pseudomonadati</taxon>
        <taxon>Pseudomonadota</taxon>
        <taxon>Gammaproteobacteria</taxon>
        <taxon>Alteromonadales</taxon>
        <taxon>Shewanellaceae</taxon>
        <taxon>Shewanella</taxon>
    </lineage>
</organism>
<dbReference type="Pfam" id="PF24827">
    <property type="entry name" value="AstE_AspA_cat"/>
    <property type="match status" value="1"/>
</dbReference>
<evidence type="ECO:0000256" key="3">
    <source>
        <dbReference type="ARBA" id="ARBA00022801"/>
    </source>
</evidence>
<dbReference type="PROSITE" id="PS52035">
    <property type="entry name" value="PEPTIDASE_M14"/>
    <property type="match status" value="1"/>
</dbReference>
<keyword evidence="3" id="KW-0378">Hydrolase</keyword>
<dbReference type="InterPro" id="IPR000834">
    <property type="entry name" value="Peptidase_M14"/>
</dbReference>
<feature type="region of interest" description="Disordered" evidence="6">
    <location>
        <begin position="118"/>
        <end position="145"/>
    </location>
</feature>
<feature type="domain" description="Peptidase M14" evidence="7">
    <location>
        <begin position="15"/>
        <end position="270"/>
    </location>
</feature>
<keyword evidence="9" id="KW-1185">Reference proteome</keyword>
<sequence length="275" mass="30498">MLTRSPFERFSWHSDIFDCQSTDIDRFYLQLEEEVQRLGLSARTLGKAGSHPVTLYQSPAQKAQAPNLLISSGFHGEEAAGPWGMLHFLSGIDASLFERVNLSLLPLVNPTGFSRGHRFNLQGQNPNRGYTLEGGRPASNDDTSDEGKLLLEHARLLQAASRDGILTCHEDVLEERTYVYSFEPSQLPGQFSLRLRDALGHYFPLAMEGEIDGLAVKDGVIFNHFDTSFESFLVRSGARFGMCSETPGKQVFDQRVLANSAVMAEFLAVLAPEVD</sequence>
<dbReference type="GO" id="GO:0008270">
    <property type="term" value="F:zinc ion binding"/>
    <property type="evidence" value="ECO:0007669"/>
    <property type="project" value="InterPro"/>
</dbReference>
<gene>
    <name evidence="8" type="ORF">JYB88_14410</name>
</gene>
<dbReference type="InterPro" id="IPR055438">
    <property type="entry name" value="AstE_AspA_cat"/>
</dbReference>
<evidence type="ECO:0000256" key="1">
    <source>
        <dbReference type="ARBA" id="ARBA00001947"/>
    </source>
</evidence>
<evidence type="ECO:0000313" key="9">
    <source>
        <dbReference type="Proteomes" id="UP000663281"/>
    </source>
</evidence>